<protein>
    <submittedName>
        <fullName evidence="1">Uncharacterized protein</fullName>
    </submittedName>
</protein>
<evidence type="ECO:0000313" key="1">
    <source>
        <dbReference type="EMBL" id="CAB3970420.1"/>
    </source>
</evidence>
<name>A0A6J5JG59_9BURK</name>
<reference evidence="1 2" key="1">
    <citation type="submission" date="2020-04" db="EMBL/GenBank/DDBJ databases">
        <authorList>
            <person name="Depoorter E."/>
        </authorList>
    </citation>
    <scope>NUCLEOTIDE SEQUENCE [LARGE SCALE GENOMIC DNA]</scope>
    <source>
        <strain evidence="1 2">BCC0217</strain>
    </source>
</reference>
<proteinExistence type="predicted"/>
<dbReference type="Proteomes" id="UP000494301">
    <property type="component" value="Unassembled WGS sequence"/>
</dbReference>
<gene>
    <name evidence="1" type="ORF">BLA3211_05929</name>
</gene>
<accession>A0A6J5JG59</accession>
<organism evidence="1 2">
    <name type="scientific">Burkholderia aenigmatica</name>
    <dbReference type="NCBI Taxonomy" id="2015348"/>
    <lineage>
        <taxon>Bacteria</taxon>
        <taxon>Pseudomonadati</taxon>
        <taxon>Pseudomonadota</taxon>
        <taxon>Betaproteobacteria</taxon>
        <taxon>Burkholderiales</taxon>
        <taxon>Burkholderiaceae</taxon>
        <taxon>Burkholderia</taxon>
        <taxon>Burkholderia cepacia complex</taxon>
    </lineage>
</organism>
<sequence length="103" mass="11824">MCSLRRETPRGPLHDLTEYRSIWMSRQPAPLMLGDRLSKLKADLNRVELLLAHHHQDNTCTLDHLLLANTGGKREVERECGEAGRLFVVRNLKGVRDHALYLV</sequence>
<evidence type="ECO:0000313" key="2">
    <source>
        <dbReference type="Proteomes" id="UP000494301"/>
    </source>
</evidence>
<dbReference type="AlphaFoldDB" id="A0A6J5JG59"/>
<dbReference type="EMBL" id="CABWIL020000024">
    <property type="protein sequence ID" value="CAB3970420.1"/>
    <property type="molecule type" value="Genomic_DNA"/>
</dbReference>